<protein>
    <submittedName>
        <fullName evidence="1">Uncharacterized protein</fullName>
    </submittedName>
</protein>
<gene>
    <name evidence="1" type="ORF">Q31b_02240</name>
</gene>
<reference evidence="1 2" key="1">
    <citation type="submission" date="2019-02" db="EMBL/GenBank/DDBJ databases">
        <title>Deep-cultivation of Planctomycetes and their phenomic and genomic characterization uncovers novel biology.</title>
        <authorList>
            <person name="Wiegand S."/>
            <person name="Jogler M."/>
            <person name="Boedeker C."/>
            <person name="Pinto D."/>
            <person name="Vollmers J."/>
            <person name="Rivas-Marin E."/>
            <person name="Kohn T."/>
            <person name="Peeters S.H."/>
            <person name="Heuer A."/>
            <person name="Rast P."/>
            <person name="Oberbeckmann S."/>
            <person name="Bunk B."/>
            <person name="Jeske O."/>
            <person name="Meyerdierks A."/>
            <person name="Storesund J.E."/>
            <person name="Kallscheuer N."/>
            <person name="Luecker S."/>
            <person name="Lage O.M."/>
            <person name="Pohl T."/>
            <person name="Merkel B.J."/>
            <person name="Hornburger P."/>
            <person name="Mueller R.-W."/>
            <person name="Bruemmer F."/>
            <person name="Labrenz M."/>
            <person name="Spormann A.M."/>
            <person name="Op Den Camp H."/>
            <person name="Overmann J."/>
            <person name="Amann R."/>
            <person name="Jetten M.S.M."/>
            <person name="Mascher T."/>
            <person name="Medema M.H."/>
            <person name="Devos D.P."/>
            <person name="Kaster A.-K."/>
            <person name="Ovreas L."/>
            <person name="Rohde M."/>
            <person name="Galperin M.Y."/>
            <person name="Jogler C."/>
        </authorList>
    </citation>
    <scope>NUCLEOTIDE SEQUENCE [LARGE SCALE GENOMIC DNA]</scope>
    <source>
        <strain evidence="1 2">Q31b</strain>
    </source>
</reference>
<comment type="caution">
    <text evidence="1">The sequence shown here is derived from an EMBL/GenBank/DDBJ whole genome shotgun (WGS) entry which is preliminary data.</text>
</comment>
<sequence length="242" mass="27530">MHRLGGHAKLKRQRADVWSNFKIVVTQRGHRAGGFESDNEVITAGCSDNKWQNRVFSSVDEIQPSRDYRRLKTLRQQFVWLIPRGGDNTIGEWSPYFTQSTGSLMDETTPTRIYNDGPCHPRTKLAVEAEKAYRDWFAKTAMGVPAWTQPNEMLFDQFMLARAVIKNKAVVGADHGVCVFRPDHPIEASKTRGQAQAAWIAIEDGRHFRREGIDTQTIRSVAEAKSRRLLRLRISSSNSAFL</sequence>
<name>A0A5C6E5W1_9BACT</name>
<accession>A0A5C6E5W1</accession>
<proteinExistence type="predicted"/>
<keyword evidence="2" id="KW-1185">Reference proteome</keyword>
<evidence type="ECO:0000313" key="1">
    <source>
        <dbReference type="EMBL" id="TWU45053.1"/>
    </source>
</evidence>
<organism evidence="1 2">
    <name type="scientific">Novipirellula aureliae</name>
    <dbReference type="NCBI Taxonomy" id="2527966"/>
    <lineage>
        <taxon>Bacteria</taxon>
        <taxon>Pseudomonadati</taxon>
        <taxon>Planctomycetota</taxon>
        <taxon>Planctomycetia</taxon>
        <taxon>Pirellulales</taxon>
        <taxon>Pirellulaceae</taxon>
        <taxon>Novipirellula</taxon>
    </lineage>
</organism>
<dbReference type="Proteomes" id="UP000315471">
    <property type="component" value="Unassembled WGS sequence"/>
</dbReference>
<dbReference type="AlphaFoldDB" id="A0A5C6E5W1"/>
<evidence type="ECO:0000313" key="2">
    <source>
        <dbReference type="Proteomes" id="UP000315471"/>
    </source>
</evidence>
<dbReference type="EMBL" id="SJPY01000001">
    <property type="protein sequence ID" value="TWU45053.1"/>
    <property type="molecule type" value="Genomic_DNA"/>
</dbReference>